<comment type="caution">
    <text evidence="11">The sequence shown here is derived from an EMBL/GenBank/DDBJ whole genome shotgun (WGS) entry which is preliminary data.</text>
</comment>
<keyword evidence="3" id="KW-0800">Toxin</keyword>
<dbReference type="InterPro" id="IPR015957">
    <property type="entry name" value="CDtoxinA"/>
</dbReference>
<evidence type="ECO:0000313" key="12">
    <source>
        <dbReference type="Proteomes" id="UP000645257"/>
    </source>
</evidence>
<dbReference type="GO" id="GO:0009279">
    <property type="term" value="C:cell outer membrane"/>
    <property type="evidence" value="ECO:0007669"/>
    <property type="project" value="UniProtKB-SubCell"/>
</dbReference>
<evidence type="ECO:0000256" key="4">
    <source>
        <dbReference type="ARBA" id="ARBA00022729"/>
    </source>
</evidence>
<dbReference type="GO" id="GO:0030246">
    <property type="term" value="F:carbohydrate binding"/>
    <property type="evidence" value="ECO:0007669"/>
    <property type="project" value="UniProtKB-KW"/>
</dbReference>
<dbReference type="PRINTS" id="PR01387">
    <property type="entry name" value="CDTOXINA"/>
</dbReference>
<reference evidence="11" key="2">
    <citation type="submission" date="2020-09" db="EMBL/GenBank/DDBJ databases">
        <authorList>
            <person name="Sun Q."/>
            <person name="Kim S."/>
        </authorList>
    </citation>
    <scope>NUCLEOTIDE SEQUENCE</scope>
    <source>
        <strain evidence="11">KCTC 32182</strain>
    </source>
</reference>
<dbReference type="PROSITE" id="PS50231">
    <property type="entry name" value="RICIN_B_LECTIN"/>
    <property type="match status" value="1"/>
</dbReference>
<evidence type="ECO:0000256" key="10">
    <source>
        <dbReference type="ARBA" id="ARBA00023288"/>
    </source>
</evidence>
<evidence type="ECO:0000256" key="9">
    <source>
        <dbReference type="ARBA" id="ARBA00023237"/>
    </source>
</evidence>
<protein>
    <recommendedName>
        <fullName evidence="2">Cytolethal distending toxin subunit A</fullName>
    </recommendedName>
</protein>
<evidence type="ECO:0000256" key="5">
    <source>
        <dbReference type="ARBA" id="ARBA00022734"/>
    </source>
</evidence>
<keyword evidence="4" id="KW-0732">Signal</keyword>
<organism evidence="11 12">
    <name type="scientific">Paludibacterium paludis</name>
    <dbReference type="NCBI Taxonomy" id="1225769"/>
    <lineage>
        <taxon>Bacteria</taxon>
        <taxon>Pseudomonadati</taxon>
        <taxon>Pseudomonadota</taxon>
        <taxon>Betaproteobacteria</taxon>
        <taxon>Neisseriales</taxon>
        <taxon>Chromobacteriaceae</taxon>
        <taxon>Paludibacterium</taxon>
    </lineage>
</organism>
<dbReference type="EMBL" id="BMYX01000001">
    <property type="protein sequence ID" value="GGY04256.1"/>
    <property type="molecule type" value="Genomic_DNA"/>
</dbReference>
<dbReference type="RefSeq" id="WP_189530473.1">
    <property type="nucleotide sequence ID" value="NZ_BMYX01000001.1"/>
</dbReference>
<evidence type="ECO:0000256" key="7">
    <source>
        <dbReference type="ARBA" id="ARBA00023136"/>
    </source>
</evidence>
<reference evidence="11" key="1">
    <citation type="journal article" date="2014" name="Int. J. Syst. Evol. Microbiol.">
        <title>Complete genome sequence of Corynebacterium casei LMG S-19264T (=DSM 44701T), isolated from a smear-ripened cheese.</title>
        <authorList>
            <consortium name="US DOE Joint Genome Institute (JGI-PGF)"/>
            <person name="Walter F."/>
            <person name="Albersmeier A."/>
            <person name="Kalinowski J."/>
            <person name="Ruckert C."/>
        </authorList>
    </citation>
    <scope>NUCLEOTIDE SEQUENCE</scope>
    <source>
        <strain evidence="11">KCTC 32182</strain>
    </source>
</reference>
<keyword evidence="6" id="KW-0843">Virulence</keyword>
<evidence type="ECO:0000256" key="6">
    <source>
        <dbReference type="ARBA" id="ARBA00023026"/>
    </source>
</evidence>
<evidence type="ECO:0000256" key="2">
    <source>
        <dbReference type="ARBA" id="ARBA00016112"/>
    </source>
</evidence>
<keyword evidence="8" id="KW-0564">Palmitate</keyword>
<dbReference type="InterPro" id="IPR003558">
    <property type="entry name" value="CDtoxinA/C"/>
</dbReference>
<sequence length="176" mass="19358">MLLLALAPTGWAEEAPESREPPHVSLANIWSGALILVWKTSPRSWLWGYTPYDARYWGNNANWRIKSNKDSSLTFVNVATGTCMTAYSSSGLTHETCSPGDARQAFLPILAQSGAMQLKSVSLGLCVHTYSSSDYRYAFGVSFTKCSGSDERVNSQRLWTIHPAMTSSTVSSHDEL</sequence>
<name>A0A918U7Q5_9NEIS</name>
<keyword evidence="5" id="KW-0430">Lectin</keyword>
<dbReference type="GO" id="GO:0090729">
    <property type="term" value="F:toxin activity"/>
    <property type="evidence" value="ECO:0007669"/>
    <property type="project" value="UniProtKB-KW"/>
</dbReference>
<evidence type="ECO:0000256" key="1">
    <source>
        <dbReference type="ARBA" id="ARBA00004459"/>
    </source>
</evidence>
<keyword evidence="7" id="KW-0472">Membrane</keyword>
<keyword evidence="12" id="KW-1185">Reference proteome</keyword>
<dbReference type="Gene3D" id="2.80.10.50">
    <property type="match status" value="1"/>
</dbReference>
<evidence type="ECO:0000256" key="3">
    <source>
        <dbReference type="ARBA" id="ARBA00022656"/>
    </source>
</evidence>
<dbReference type="AlphaFoldDB" id="A0A918U7Q5"/>
<keyword evidence="10" id="KW-0449">Lipoprotein</keyword>
<dbReference type="SUPFAM" id="SSF50370">
    <property type="entry name" value="Ricin B-like lectins"/>
    <property type="match status" value="1"/>
</dbReference>
<gene>
    <name evidence="11" type="ORF">GCM10011289_03400</name>
</gene>
<proteinExistence type="predicted"/>
<dbReference type="Pfam" id="PF03498">
    <property type="entry name" value="CDtoxinA"/>
    <property type="match status" value="1"/>
</dbReference>
<evidence type="ECO:0000313" key="11">
    <source>
        <dbReference type="EMBL" id="GGY04256.1"/>
    </source>
</evidence>
<dbReference type="Proteomes" id="UP000645257">
    <property type="component" value="Unassembled WGS sequence"/>
</dbReference>
<dbReference type="InterPro" id="IPR035992">
    <property type="entry name" value="Ricin_B-like_lectins"/>
</dbReference>
<comment type="subcellular location">
    <subcellularLocation>
        <location evidence="1">Cell outer membrane</location>
        <topology evidence="1">Lipid-anchor</topology>
    </subcellularLocation>
</comment>
<evidence type="ECO:0000256" key="8">
    <source>
        <dbReference type="ARBA" id="ARBA00023139"/>
    </source>
</evidence>
<accession>A0A918U7Q5</accession>
<dbReference type="CDD" id="cd23414">
    <property type="entry name" value="beta-trefoil_Ricin_CdtA"/>
    <property type="match status" value="1"/>
</dbReference>
<keyword evidence="9" id="KW-0998">Cell outer membrane</keyword>